<dbReference type="GO" id="GO:0004843">
    <property type="term" value="F:cysteine-type deubiquitinase activity"/>
    <property type="evidence" value="ECO:0007669"/>
    <property type="project" value="TreeGrafter"/>
</dbReference>
<keyword evidence="2" id="KW-1185">Reference proteome</keyword>
<proteinExistence type="predicted"/>
<evidence type="ECO:0000313" key="3">
    <source>
        <dbReference type="WBParaSite" id="PSAMB.scaffold1891size26908.g15390.t1"/>
    </source>
</evidence>
<dbReference type="PANTHER" id="PTHR12419">
    <property type="entry name" value="OTU DOMAIN CONTAINING PROTEIN"/>
    <property type="match status" value="1"/>
</dbReference>
<organism evidence="2 3">
    <name type="scientific">Plectus sambesii</name>
    <dbReference type="NCBI Taxonomy" id="2011161"/>
    <lineage>
        <taxon>Eukaryota</taxon>
        <taxon>Metazoa</taxon>
        <taxon>Ecdysozoa</taxon>
        <taxon>Nematoda</taxon>
        <taxon>Chromadorea</taxon>
        <taxon>Plectida</taxon>
        <taxon>Plectina</taxon>
        <taxon>Plectoidea</taxon>
        <taxon>Plectidae</taxon>
        <taxon>Plectus</taxon>
    </lineage>
</organism>
<accession>A0A914VFJ2</accession>
<evidence type="ECO:0000313" key="2">
    <source>
        <dbReference type="Proteomes" id="UP000887566"/>
    </source>
</evidence>
<dbReference type="Proteomes" id="UP000887566">
    <property type="component" value="Unplaced"/>
</dbReference>
<dbReference type="InterPro" id="IPR003323">
    <property type="entry name" value="OTU_dom"/>
</dbReference>
<dbReference type="PROSITE" id="PS50802">
    <property type="entry name" value="OTU"/>
    <property type="match status" value="1"/>
</dbReference>
<sequence>MDCTVLNKTVSCARLKLFINNPASTAVTIIINKSDESESEAYDSPPAKKICLSPLAKKTTLSPPTFQTTPIQIISDALNNDVNTDWNMHFKPPTKGYMIINSSPLDVHRNVIVHPKFGTACMFNRTAAPKPKNIRKIIADGNCLFHTFLFCLTSSEQHHLTIRRVICNYMEFYLATWQPLVGIRTISEYLDRGVRTSGISREHWGTEIKILAFANMFNCMIYVYNDHNSARNIKQYEGYGPRPRANRPATNNADLTTFLLYNAHDHFEVVLSP</sequence>
<dbReference type="InterPro" id="IPR038765">
    <property type="entry name" value="Papain-like_cys_pep_sf"/>
</dbReference>
<dbReference type="AlphaFoldDB" id="A0A914VFJ2"/>
<feature type="domain" description="OTU" evidence="1">
    <location>
        <begin position="132"/>
        <end position="273"/>
    </location>
</feature>
<reference evidence="3" key="1">
    <citation type="submission" date="2022-11" db="UniProtKB">
        <authorList>
            <consortium name="WormBaseParasite"/>
        </authorList>
    </citation>
    <scope>IDENTIFICATION</scope>
</reference>
<dbReference type="InterPro" id="IPR050704">
    <property type="entry name" value="Peptidase_C85-like"/>
</dbReference>
<name>A0A914VFJ2_9BILA</name>
<dbReference type="WBParaSite" id="PSAMB.scaffold1891size26908.g15390.t1">
    <property type="protein sequence ID" value="PSAMB.scaffold1891size26908.g15390.t1"/>
    <property type="gene ID" value="PSAMB.scaffold1891size26908.g15390"/>
</dbReference>
<protein>
    <submittedName>
        <fullName evidence="3">OTU domain-containing protein</fullName>
    </submittedName>
</protein>
<dbReference type="Pfam" id="PF02338">
    <property type="entry name" value="OTU"/>
    <property type="match status" value="1"/>
</dbReference>
<dbReference type="Gene3D" id="3.90.70.80">
    <property type="match status" value="1"/>
</dbReference>
<dbReference type="GO" id="GO:0016579">
    <property type="term" value="P:protein deubiquitination"/>
    <property type="evidence" value="ECO:0007669"/>
    <property type="project" value="TreeGrafter"/>
</dbReference>
<evidence type="ECO:0000259" key="1">
    <source>
        <dbReference type="PROSITE" id="PS50802"/>
    </source>
</evidence>
<dbReference type="SUPFAM" id="SSF54001">
    <property type="entry name" value="Cysteine proteinases"/>
    <property type="match status" value="1"/>
</dbReference>